<sequence>MAKKKQPDAAKPVNEKPRVHKDLDGFDIQINSFGEITTSFDMDRINAFLNKNVDDKKLRDREDIPGRKTKKVKAKKTEEEEEEE</sequence>
<dbReference type="Proteomes" id="UP000304900">
    <property type="component" value="Unassembled WGS sequence"/>
</dbReference>
<gene>
    <name evidence="2" type="ORF">FDK13_23060</name>
</gene>
<dbReference type="EMBL" id="SZVO01000011">
    <property type="protein sequence ID" value="TKT89733.1"/>
    <property type="molecule type" value="Genomic_DNA"/>
</dbReference>
<dbReference type="OrthoDB" id="982933at2"/>
<name>A0A4V6BIB5_9BACT</name>
<feature type="compositionally biased region" description="Basic and acidic residues" evidence="1">
    <location>
        <begin position="55"/>
        <end position="66"/>
    </location>
</feature>
<evidence type="ECO:0000313" key="3">
    <source>
        <dbReference type="Proteomes" id="UP000304900"/>
    </source>
</evidence>
<accession>A0A4V6BIB5</accession>
<feature type="region of interest" description="Disordered" evidence="1">
    <location>
        <begin position="1"/>
        <end position="20"/>
    </location>
</feature>
<evidence type="ECO:0000256" key="1">
    <source>
        <dbReference type="SAM" id="MobiDB-lite"/>
    </source>
</evidence>
<reference evidence="2 3" key="1">
    <citation type="submission" date="2019-05" db="EMBL/GenBank/DDBJ databases">
        <title>Dyadobacter AR-3-8 sp. nov., isolated from arctic soil.</title>
        <authorList>
            <person name="Chaudhary D.K."/>
        </authorList>
    </citation>
    <scope>NUCLEOTIDE SEQUENCE [LARGE SCALE GENOMIC DNA]</scope>
    <source>
        <strain evidence="2 3">AR-3-8</strain>
    </source>
</reference>
<organism evidence="2 3">
    <name type="scientific">Dyadobacter frigoris</name>
    <dbReference type="NCBI Taxonomy" id="2576211"/>
    <lineage>
        <taxon>Bacteria</taxon>
        <taxon>Pseudomonadati</taxon>
        <taxon>Bacteroidota</taxon>
        <taxon>Cytophagia</taxon>
        <taxon>Cytophagales</taxon>
        <taxon>Spirosomataceae</taxon>
        <taxon>Dyadobacter</taxon>
    </lineage>
</organism>
<comment type="caution">
    <text evidence="2">The sequence shown here is derived from an EMBL/GenBank/DDBJ whole genome shotgun (WGS) entry which is preliminary data.</text>
</comment>
<evidence type="ECO:0000313" key="2">
    <source>
        <dbReference type="EMBL" id="TKT89733.1"/>
    </source>
</evidence>
<proteinExistence type="predicted"/>
<keyword evidence="3" id="KW-1185">Reference proteome</keyword>
<protein>
    <submittedName>
        <fullName evidence="2">Uncharacterized protein</fullName>
    </submittedName>
</protein>
<dbReference type="AlphaFoldDB" id="A0A4V6BIB5"/>
<feature type="region of interest" description="Disordered" evidence="1">
    <location>
        <begin position="55"/>
        <end position="84"/>
    </location>
</feature>
<dbReference type="RefSeq" id="WP_137342365.1">
    <property type="nucleotide sequence ID" value="NZ_BSQH01000009.1"/>
</dbReference>